<dbReference type="InterPro" id="IPR002347">
    <property type="entry name" value="SDR_fam"/>
</dbReference>
<dbReference type="PANTHER" id="PTHR43157">
    <property type="entry name" value="PHOSPHATIDYLINOSITOL-GLYCAN BIOSYNTHESIS CLASS F PROTEIN-RELATED"/>
    <property type="match status" value="1"/>
</dbReference>
<evidence type="ECO:0000313" key="2">
    <source>
        <dbReference type="EMBL" id="KAK4141992.1"/>
    </source>
</evidence>
<dbReference type="Pfam" id="PF00106">
    <property type="entry name" value="adh_short"/>
    <property type="match status" value="1"/>
</dbReference>
<keyword evidence="1" id="KW-0560">Oxidoreductase</keyword>
<reference evidence="2" key="2">
    <citation type="submission" date="2023-05" db="EMBL/GenBank/DDBJ databases">
        <authorList>
            <consortium name="Lawrence Berkeley National Laboratory"/>
            <person name="Steindorff A."/>
            <person name="Hensen N."/>
            <person name="Bonometti L."/>
            <person name="Westerberg I."/>
            <person name="Brannstrom I.O."/>
            <person name="Guillou S."/>
            <person name="Cros-Aarteil S."/>
            <person name="Calhoun S."/>
            <person name="Haridas S."/>
            <person name="Kuo A."/>
            <person name="Mondo S."/>
            <person name="Pangilinan J."/>
            <person name="Riley R."/>
            <person name="Labutti K."/>
            <person name="Andreopoulos B."/>
            <person name="Lipzen A."/>
            <person name="Chen C."/>
            <person name="Yanf M."/>
            <person name="Daum C."/>
            <person name="Ng V."/>
            <person name="Clum A."/>
            <person name="Ohm R."/>
            <person name="Martin F."/>
            <person name="Silar P."/>
            <person name="Natvig D."/>
            <person name="Lalanne C."/>
            <person name="Gautier V."/>
            <person name="Ament-Velasquez S.L."/>
            <person name="Kruys A."/>
            <person name="Hutchinson M.I."/>
            <person name="Powell A.J."/>
            <person name="Barry K."/>
            <person name="Miller A.N."/>
            <person name="Grigoriev I.V."/>
            <person name="Debuchy R."/>
            <person name="Gladieux P."/>
            <person name="Thoren M.H."/>
            <person name="Johannesson H."/>
        </authorList>
    </citation>
    <scope>NUCLEOTIDE SEQUENCE</scope>
    <source>
        <strain evidence="2">CBS 141.50</strain>
    </source>
</reference>
<reference evidence="2" key="1">
    <citation type="journal article" date="2023" name="Mol. Phylogenet. Evol.">
        <title>Genome-scale phylogeny and comparative genomics of the fungal order Sordariales.</title>
        <authorList>
            <person name="Hensen N."/>
            <person name="Bonometti L."/>
            <person name="Westerberg I."/>
            <person name="Brannstrom I.O."/>
            <person name="Guillou S."/>
            <person name="Cros-Aarteil S."/>
            <person name="Calhoun S."/>
            <person name="Haridas S."/>
            <person name="Kuo A."/>
            <person name="Mondo S."/>
            <person name="Pangilinan J."/>
            <person name="Riley R."/>
            <person name="LaButti K."/>
            <person name="Andreopoulos B."/>
            <person name="Lipzen A."/>
            <person name="Chen C."/>
            <person name="Yan M."/>
            <person name="Daum C."/>
            <person name="Ng V."/>
            <person name="Clum A."/>
            <person name="Steindorff A."/>
            <person name="Ohm R.A."/>
            <person name="Martin F."/>
            <person name="Silar P."/>
            <person name="Natvig D.O."/>
            <person name="Lalanne C."/>
            <person name="Gautier V."/>
            <person name="Ament-Velasquez S.L."/>
            <person name="Kruys A."/>
            <person name="Hutchinson M.I."/>
            <person name="Powell A.J."/>
            <person name="Barry K."/>
            <person name="Miller A.N."/>
            <person name="Grigoriev I.V."/>
            <person name="Debuchy R."/>
            <person name="Gladieux P."/>
            <person name="Hiltunen Thoren M."/>
            <person name="Johannesson H."/>
        </authorList>
    </citation>
    <scope>NUCLEOTIDE SEQUENCE</scope>
    <source>
        <strain evidence="2">CBS 141.50</strain>
    </source>
</reference>
<dbReference type="AlphaFoldDB" id="A0AAN6UZB3"/>
<dbReference type="SUPFAM" id="SSF51735">
    <property type="entry name" value="NAD(P)-binding Rossmann-fold domains"/>
    <property type="match status" value="1"/>
</dbReference>
<keyword evidence="3" id="KW-1185">Reference proteome</keyword>
<evidence type="ECO:0000313" key="3">
    <source>
        <dbReference type="Proteomes" id="UP001302676"/>
    </source>
</evidence>
<dbReference type="Proteomes" id="UP001302676">
    <property type="component" value="Unassembled WGS sequence"/>
</dbReference>
<proteinExistence type="predicted"/>
<organism evidence="2 3">
    <name type="scientific">Dichotomopilus funicola</name>
    <dbReference type="NCBI Taxonomy" id="1934379"/>
    <lineage>
        <taxon>Eukaryota</taxon>
        <taxon>Fungi</taxon>
        <taxon>Dikarya</taxon>
        <taxon>Ascomycota</taxon>
        <taxon>Pezizomycotina</taxon>
        <taxon>Sordariomycetes</taxon>
        <taxon>Sordariomycetidae</taxon>
        <taxon>Sordariales</taxon>
        <taxon>Chaetomiaceae</taxon>
        <taxon>Dichotomopilus</taxon>
    </lineage>
</organism>
<dbReference type="GeneID" id="87820908"/>
<protein>
    <submittedName>
        <fullName evidence="2">Uncharacterized protein</fullName>
    </submittedName>
</protein>
<gene>
    <name evidence="2" type="ORF">C8A04DRAFT_38648</name>
</gene>
<dbReference type="RefSeq" id="XP_062635363.1">
    <property type="nucleotide sequence ID" value="XM_062784295.1"/>
</dbReference>
<sequence length="350" mass="37352">MQTQVATQAHNLPLLATPSHCANKTFIVTGANVGLGLEAAKHLASLGAGRVILAVRDVTKGEAAKAEIEGGLQGKAGGTGVVSVWQLDLESYDSVKAFVKKAEAELERIDAVIENAALAPSVREVVTVNGEGVAAHVKAVTVNVLGTLLLAVLLVPVMRAKAAKLKANWEEGNFEDGVQRLVIVTSRGAFDDNTKGMWEKIREDPIKGMDAEDMFPVATYPLSKLATTFATRHLARVIAPLDQNGSGVIINLVCPGLCITTLGRNASPEHAERLRNLHKNFGRTAEDGSRTLLHAAVAGPESHGHLLHSCVDGEPDLPDWVKSDFEEQKHTWEVIAKELEAIEPGCVSKL</sequence>
<dbReference type="EMBL" id="MU853603">
    <property type="protein sequence ID" value="KAK4141992.1"/>
    <property type="molecule type" value="Genomic_DNA"/>
</dbReference>
<dbReference type="PRINTS" id="PR00081">
    <property type="entry name" value="GDHRDH"/>
</dbReference>
<dbReference type="GO" id="GO:0016491">
    <property type="term" value="F:oxidoreductase activity"/>
    <property type="evidence" value="ECO:0007669"/>
    <property type="project" value="UniProtKB-KW"/>
</dbReference>
<comment type="caution">
    <text evidence="2">The sequence shown here is derived from an EMBL/GenBank/DDBJ whole genome shotgun (WGS) entry which is preliminary data.</text>
</comment>
<dbReference type="PANTHER" id="PTHR43157:SF61">
    <property type="entry name" value="DEHYDROGENASE_REDUCTASE FAMILY PROTEIN, PUTATIVE (AFU_ORTHOLOGUE AFUA_3G01250)-RELATED"/>
    <property type="match status" value="1"/>
</dbReference>
<name>A0AAN6UZB3_9PEZI</name>
<evidence type="ECO:0000256" key="1">
    <source>
        <dbReference type="ARBA" id="ARBA00023002"/>
    </source>
</evidence>
<dbReference type="Gene3D" id="3.40.50.720">
    <property type="entry name" value="NAD(P)-binding Rossmann-like Domain"/>
    <property type="match status" value="1"/>
</dbReference>
<accession>A0AAN6UZB3</accession>
<dbReference type="InterPro" id="IPR036291">
    <property type="entry name" value="NAD(P)-bd_dom_sf"/>
</dbReference>